<feature type="transmembrane region" description="Helical" evidence="2">
    <location>
        <begin position="303"/>
        <end position="323"/>
    </location>
</feature>
<dbReference type="GeneID" id="28972577"/>
<evidence type="ECO:0008006" key="7">
    <source>
        <dbReference type="Google" id="ProtNLM"/>
    </source>
</evidence>
<name>A0A194S700_RHOGW</name>
<dbReference type="EMBL" id="KQ474076">
    <property type="protein sequence ID" value="KPV76498.1"/>
    <property type="molecule type" value="Genomic_DNA"/>
</dbReference>
<accession>A0A194S700</accession>
<sequence length="565" mass="61856">MVKSSAAGYAPLSPSHSTAHSDDDPEASPASTDPLLSSAISLSAHEPVFTLVQRVSKELEDAVDTPLSWDQLKSPAVNFSLVRPLVHKFTKGDRPHISLIYALLLVRAHFVERADDDLAFAAVNVARSDLCELLAIKALSAYGVAPGSHELLHVLSMAFNPFAGAEATMFAPGEGVDEAELHRLDQFGKAEATNALELAVSSGAKRFLKSPLVQQVVRAIDRGDVIYTPESSSNALLVDSYKPKPVVEVYDWRRRPYLDHHRLRVPRIRGRLEFATFAVMLALFLATQATYRVERVNACEALFVLWGIGFALDEWSALAANGLTTYASGAFNILDSCFCVVLFAFLGLRAVGLARGDDELGTLAFDTLGLAGCVLLPRLTISLLRHNVVLLALGAMIKEFTIFMGLAFLTASGFLCTFRILSRGTWSVGRISWLMLKIWLGSAFLGFEAAQQFHEWYGPALMVAFAILSQTLLLTILISLLSNTFAAVQANSEVELIYQMTLRTLERAKADPLTCYVPPLNTFAFAVLVPLRFILSPRAFHKAQVYLARTLNLPILVALALYARL</sequence>
<feature type="transmembrane region" description="Helical" evidence="2">
    <location>
        <begin position="274"/>
        <end position="291"/>
    </location>
</feature>
<dbReference type="AlphaFoldDB" id="A0A194S700"/>
<reference evidence="5 6" key="1">
    <citation type="journal article" date="2015" name="Front. Microbiol.">
        <title>Genome sequence of the plant growth promoting endophytic yeast Rhodotorula graminis WP1.</title>
        <authorList>
            <person name="Firrincieli A."/>
            <person name="Otillar R."/>
            <person name="Salamov A."/>
            <person name="Schmutz J."/>
            <person name="Khan Z."/>
            <person name="Redman R.S."/>
            <person name="Fleck N.D."/>
            <person name="Lindquist E."/>
            <person name="Grigoriev I.V."/>
            <person name="Doty S.L."/>
        </authorList>
    </citation>
    <scope>NUCLEOTIDE SEQUENCE [LARGE SCALE GENOMIC DNA]</scope>
    <source>
        <strain evidence="5 6">WP1</strain>
    </source>
</reference>
<dbReference type="PANTHER" id="PTHR35859">
    <property type="entry name" value="NONSELECTIVE CATION CHANNEL PROTEIN"/>
    <property type="match status" value="1"/>
</dbReference>
<dbReference type="PANTHER" id="PTHR35859:SF1">
    <property type="entry name" value="NONSELECTIVE CATION CHANNEL PROTEIN"/>
    <property type="match status" value="1"/>
</dbReference>
<dbReference type="Proteomes" id="UP000053890">
    <property type="component" value="Unassembled WGS sequence"/>
</dbReference>
<dbReference type="InterPro" id="IPR052971">
    <property type="entry name" value="TRP_calcium_channel"/>
</dbReference>
<feature type="transmembrane region" description="Helical" evidence="2">
    <location>
        <begin position="456"/>
        <end position="481"/>
    </location>
</feature>
<feature type="non-terminal residue" evidence="5">
    <location>
        <position position="565"/>
    </location>
</feature>
<evidence type="ECO:0000259" key="4">
    <source>
        <dbReference type="Pfam" id="PF23317"/>
    </source>
</evidence>
<protein>
    <recommendedName>
        <fullName evidence="7">Ion transport domain-containing protein</fullName>
    </recommendedName>
</protein>
<evidence type="ECO:0000256" key="1">
    <source>
        <dbReference type="SAM" id="MobiDB-lite"/>
    </source>
</evidence>
<dbReference type="InterPro" id="IPR056337">
    <property type="entry name" value="LHD_YVC1"/>
</dbReference>
<evidence type="ECO:0000259" key="3">
    <source>
        <dbReference type="Pfam" id="PF23190"/>
    </source>
</evidence>
<dbReference type="OMA" id="MTMFAAL"/>
<organism evidence="5 6">
    <name type="scientific">Rhodotorula graminis (strain WP1)</name>
    <dbReference type="NCBI Taxonomy" id="578459"/>
    <lineage>
        <taxon>Eukaryota</taxon>
        <taxon>Fungi</taxon>
        <taxon>Dikarya</taxon>
        <taxon>Basidiomycota</taxon>
        <taxon>Pucciniomycotina</taxon>
        <taxon>Microbotryomycetes</taxon>
        <taxon>Sporidiobolales</taxon>
        <taxon>Sporidiobolaceae</taxon>
        <taxon>Rhodotorula</taxon>
    </lineage>
</organism>
<dbReference type="InterPro" id="IPR056336">
    <property type="entry name" value="YVC1_C"/>
</dbReference>
<feature type="transmembrane region" description="Helical" evidence="2">
    <location>
        <begin position="546"/>
        <end position="563"/>
    </location>
</feature>
<feature type="transmembrane region" description="Helical" evidence="2">
    <location>
        <begin position="513"/>
        <end position="534"/>
    </location>
</feature>
<feature type="transmembrane region" description="Helical" evidence="2">
    <location>
        <begin position="329"/>
        <end position="348"/>
    </location>
</feature>
<gene>
    <name evidence="5" type="ORF">RHOBADRAFT_13190</name>
</gene>
<evidence type="ECO:0000313" key="5">
    <source>
        <dbReference type="EMBL" id="KPV76498.1"/>
    </source>
</evidence>
<feature type="region of interest" description="Disordered" evidence="1">
    <location>
        <begin position="1"/>
        <end position="32"/>
    </location>
</feature>
<keyword evidence="2" id="KW-0472">Membrane</keyword>
<proteinExistence type="predicted"/>
<dbReference type="OrthoDB" id="2373987at2759"/>
<feature type="domain" description="Calcium channel YVC1-like C-terminal transmembrane" evidence="4">
    <location>
        <begin position="277"/>
        <end position="563"/>
    </location>
</feature>
<keyword evidence="2" id="KW-0812">Transmembrane</keyword>
<dbReference type="STRING" id="578459.A0A194S700"/>
<evidence type="ECO:0000313" key="6">
    <source>
        <dbReference type="Proteomes" id="UP000053890"/>
    </source>
</evidence>
<evidence type="ECO:0000256" key="2">
    <source>
        <dbReference type="SAM" id="Phobius"/>
    </source>
</evidence>
<dbReference type="RefSeq" id="XP_018272547.1">
    <property type="nucleotide sequence ID" value="XM_018412128.1"/>
</dbReference>
<dbReference type="Pfam" id="PF23317">
    <property type="entry name" value="YVC1_C"/>
    <property type="match status" value="1"/>
</dbReference>
<feature type="domain" description="YVC1 N-terminal linker helical" evidence="3">
    <location>
        <begin position="48"/>
        <end position="232"/>
    </location>
</feature>
<feature type="transmembrane region" description="Helical" evidence="2">
    <location>
        <begin position="433"/>
        <end position="450"/>
    </location>
</feature>
<dbReference type="Pfam" id="PF23190">
    <property type="entry name" value="LHD_TRPY1"/>
    <property type="match status" value="1"/>
</dbReference>
<feature type="transmembrane region" description="Helical" evidence="2">
    <location>
        <begin position="400"/>
        <end position="421"/>
    </location>
</feature>
<keyword evidence="6" id="KW-1185">Reference proteome</keyword>
<keyword evidence="2" id="KW-1133">Transmembrane helix</keyword>